<keyword evidence="2" id="KW-1185">Reference proteome</keyword>
<dbReference type="Proteomes" id="UP001060085">
    <property type="component" value="Linkage Group LG08"/>
</dbReference>
<gene>
    <name evidence="1" type="ORF">M9H77_34279</name>
</gene>
<organism evidence="1 2">
    <name type="scientific">Catharanthus roseus</name>
    <name type="common">Madagascar periwinkle</name>
    <name type="synonym">Vinca rosea</name>
    <dbReference type="NCBI Taxonomy" id="4058"/>
    <lineage>
        <taxon>Eukaryota</taxon>
        <taxon>Viridiplantae</taxon>
        <taxon>Streptophyta</taxon>
        <taxon>Embryophyta</taxon>
        <taxon>Tracheophyta</taxon>
        <taxon>Spermatophyta</taxon>
        <taxon>Magnoliopsida</taxon>
        <taxon>eudicotyledons</taxon>
        <taxon>Gunneridae</taxon>
        <taxon>Pentapetalae</taxon>
        <taxon>asterids</taxon>
        <taxon>lamiids</taxon>
        <taxon>Gentianales</taxon>
        <taxon>Apocynaceae</taxon>
        <taxon>Rauvolfioideae</taxon>
        <taxon>Vinceae</taxon>
        <taxon>Catharanthinae</taxon>
        <taxon>Catharanthus</taxon>
    </lineage>
</organism>
<comment type="caution">
    <text evidence="1">The sequence shown here is derived from an EMBL/GenBank/DDBJ whole genome shotgun (WGS) entry which is preliminary data.</text>
</comment>
<name>A0ACB9ZKS8_CATRO</name>
<evidence type="ECO:0000313" key="2">
    <source>
        <dbReference type="Proteomes" id="UP001060085"/>
    </source>
</evidence>
<proteinExistence type="predicted"/>
<dbReference type="EMBL" id="CM044708">
    <property type="protein sequence ID" value="KAI5648274.1"/>
    <property type="molecule type" value="Genomic_DNA"/>
</dbReference>
<sequence>MSTNDCQKGYKSINSSHTRRRRLSPTPETVATVPAASPSHLTLNLSPHSSSSLAHLFSESPPFLLLLPLTSLSVSHLTLLLHLLISSLKLKPYLSPLPTVCTTCPIAAFCFLSNSVLPSSSRAQQCSSSIFHVLLVADLRQFNQRSWSFGLSPVLPCISFGLPFYFWRSFSIPSKTLSRKSGTHCGKKVENFLALTKQISYDASLI</sequence>
<reference evidence="2" key="1">
    <citation type="journal article" date="2023" name="Nat. Plants">
        <title>Single-cell RNA sequencing provides a high-resolution roadmap for understanding the multicellular compartmentation of specialized metabolism.</title>
        <authorList>
            <person name="Sun S."/>
            <person name="Shen X."/>
            <person name="Li Y."/>
            <person name="Li Y."/>
            <person name="Wang S."/>
            <person name="Li R."/>
            <person name="Zhang H."/>
            <person name="Shen G."/>
            <person name="Guo B."/>
            <person name="Wei J."/>
            <person name="Xu J."/>
            <person name="St-Pierre B."/>
            <person name="Chen S."/>
            <person name="Sun C."/>
        </authorList>
    </citation>
    <scope>NUCLEOTIDE SEQUENCE [LARGE SCALE GENOMIC DNA]</scope>
</reference>
<protein>
    <submittedName>
        <fullName evidence="1">Uncharacterized protein</fullName>
    </submittedName>
</protein>
<accession>A0ACB9ZKS8</accession>
<evidence type="ECO:0000313" key="1">
    <source>
        <dbReference type="EMBL" id="KAI5648274.1"/>
    </source>
</evidence>